<evidence type="ECO:0000313" key="2">
    <source>
        <dbReference type="Proteomes" id="UP001201549"/>
    </source>
</evidence>
<sequence>MIVTAPPAPPAAGIHDTDWRSLDMVRVPSFFLYEADPLGGGGGGAIVVELELELDSLHCPGQQQQRQQQQYLWI</sequence>
<protein>
    <submittedName>
        <fullName evidence="1">Uncharacterized protein</fullName>
    </submittedName>
</protein>
<organism evidence="1 2">
    <name type="scientific">Shewanella electrica</name>
    <dbReference type="NCBI Taxonomy" id="515560"/>
    <lineage>
        <taxon>Bacteria</taxon>
        <taxon>Pseudomonadati</taxon>
        <taxon>Pseudomonadota</taxon>
        <taxon>Gammaproteobacteria</taxon>
        <taxon>Alteromonadales</taxon>
        <taxon>Shewanellaceae</taxon>
        <taxon>Shewanella</taxon>
    </lineage>
</organism>
<name>A0ABT2FS36_9GAMM</name>
<proteinExistence type="predicted"/>
<accession>A0ABT2FS36</accession>
<dbReference type="EMBL" id="JAKOGG010000370">
    <property type="protein sequence ID" value="MCS4558891.1"/>
    <property type="molecule type" value="Genomic_DNA"/>
</dbReference>
<dbReference type="RefSeq" id="WP_238898682.1">
    <property type="nucleotide sequence ID" value="NZ_JAKOGG010000370.1"/>
</dbReference>
<dbReference type="Proteomes" id="UP001201549">
    <property type="component" value="Unassembled WGS sequence"/>
</dbReference>
<evidence type="ECO:0000313" key="1">
    <source>
        <dbReference type="EMBL" id="MCS4558891.1"/>
    </source>
</evidence>
<keyword evidence="2" id="KW-1185">Reference proteome</keyword>
<comment type="caution">
    <text evidence="1">The sequence shown here is derived from an EMBL/GenBank/DDBJ whole genome shotgun (WGS) entry which is preliminary data.</text>
</comment>
<gene>
    <name evidence="1" type="ORF">L9G74_20960</name>
</gene>
<feature type="non-terminal residue" evidence="1">
    <location>
        <position position="74"/>
    </location>
</feature>
<reference evidence="2" key="1">
    <citation type="submission" date="2023-07" db="EMBL/GenBank/DDBJ databases">
        <title>Shewanella mangrovi sp. nov., an acetaldehyde- degrading bacterium isolated from mangrove sediment.</title>
        <authorList>
            <person name="Liu Y."/>
        </authorList>
    </citation>
    <scope>NUCLEOTIDE SEQUENCE [LARGE SCALE GENOMIC DNA]</scope>
    <source>
        <strain evidence="2">C32</strain>
    </source>
</reference>